<proteinExistence type="predicted"/>
<feature type="compositionally biased region" description="Low complexity" evidence="1">
    <location>
        <begin position="20"/>
        <end position="30"/>
    </location>
</feature>
<protein>
    <submittedName>
        <fullName evidence="2">DUF2000 domain-containing protein</fullName>
    </submittedName>
</protein>
<evidence type="ECO:0000256" key="1">
    <source>
        <dbReference type="SAM" id="MobiDB-lite"/>
    </source>
</evidence>
<evidence type="ECO:0000313" key="3">
    <source>
        <dbReference type="Proteomes" id="UP001500893"/>
    </source>
</evidence>
<accession>A0ABN3V3J7</accession>
<keyword evidence="3" id="KW-1185">Reference proteome</keyword>
<evidence type="ECO:0000313" key="2">
    <source>
        <dbReference type="EMBL" id="GAA2776912.1"/>
    </source>
</evidence>
<reference evidence="2 3" key="1">
    <citation type="journal article" date="2019" name="Int. J. Syst. Evol. Microbiol.">
        <title>The Global Catalogue of Microorganisms (GCM) 10K type strain sequencing project: providing services to taxonomists for standard genome sequencing and annotation.</title>
        <authorList>
            <consortium name="The Broad Institute Genomics Platform"/>
            <consortium name="The Broad Institute Genome Sequencing Center for Infectious Disease"/>
            <person name="Wu L."/>
            <person name="Ma J."/>
        </authorList>
    </citation>
    <scope>NUCLEOTIDE SEQUENCE [LARGE SCALE GENOMIC DNA]</scope>
    <source>
        <strain evidence="2 3">JCM 11574</strain>
    </source>
</reference>
<dbReference type="Gene3D" id="3.40.1490.10">
    <property type="entry name" value="Bit1"/>
    <property type="match status" value="1"/>
</dbReference>
<organism evidence="2 3">
    <name type="scientific">Streptomyces rameus</name>
    <dbReference type="NCBI Taxonomy" id="68261"/>
    <lineage>
        <taxon>Bacteria</taxon>
        <taxon>Bacillati</taxon>
        <taxon>Actinomycetota</taxon>
        <taxon>Actinomycetes</taxon>
        <taxon>Kitasatosporales</taxon>
        <taxon>Streptomycetaceae</taxon>
        <taxon>Streptomyces</taxon>
    </lineage>
</organism>
<dbReference type="InterPro" id="IPR023476">
    <property type="entry name" value="Pep_tRNA_hydro_II_dom_sf"/>
</dbReference>
<dbReference type="Pfam" id="PF09391">
    <property type="entry name" value="DUF2000"/>
    <property type="match status" value="1"/>
</dbReference>
<name>A0ABN3V3J7_9ACTN</name>
<dbReference type="InterPro" id="IPR018988">
    <property type="entry name" value="DUF2000"/>
</dbReference>
<gene>
    <name evidence="2" type="ORF">GCM10010521_64550</name>
</gene>
<sequence>MQRTYKTPPRADRQSQPMNESTTESTTESTNEPRNGPMSTEPVRFETKIAVLLRADLEPWQRLNVTAFLVSGLGTTLPEVIGERYEDADGVPYQPMFRQPVLVFEGTKEILKAAHGRALSRALPCAVFTADLFATGNDRDNRAAVRAVPTADLDLVGLAVYGPRNGVDKVLKGARMHP</sequence>
<feature type="region of interest" description="Disordered" evidence="1">
    <location>
        <begin position="1"/>
        <end position="42"/>
    </location>
</feature>
<dbReference type="SUPFAM" id="SSF102462">
    <property type="entry name" value="Peptidyl-tRNA hydrolase II"/>
    <property type="match status" value="1"/>
</dbReference>
<comment type="caution">
    <text evidence="2">The sequence shown here is derived from an EMBL/GenBank/DDBJ whole genome shotgun (WGS) entry which is preliminary data.</text>
</comment>
<dbReference type="EMBL" id="BAAAVM010000127">
    <property type="protein sequence ID" value="GAA2776912.1"/>
    <property type="molecule type" value="Genomic_DNA"/>
</dbReference>
<dbReference type="Proteomes" id="UP001500893">
    <property type="component" value="Unassembled WGS sequence"/>
</dbReference>